<dbReference type="OrthoDB" id="5796844at2759"/>
<accession>A0A3P7U3K8</accession>
<proteinExistence type="predicted"/>
<organism evidence="1">
    <name type="scientific">Heligmosomoides polygyrus</name>
    <name type="common">Parasitic roundworm</name>
    <dbReference type="NCBI Taxonomy" id="6339"/>
    <lineage>
        <taxon>Eukaryota</taxon>
        <taxon>Metazoa</taxon>
        <taxon>Ecdysozoa</taxon>
        <taxon>Nematoda</taxon>
        <taxon>Chromadorea</taxon>
        <taxon>Rhabditida</taxon>
        <taxon>Rhabditina</taxon>
        <taxon>Rhabditomorpha</taxon>
        <taxon>Strongyloidea</taxon>
        <taxon>Heligmosomidae</taxon>
        <taxon>Heligmosomoides</taxon>
    </lineage>
</organism>
<sequence>MDQGVALFRRAAEANPNKAAAVLLAFLAMRPQVFNAISVILSTRVSYARDVSAGKRLGAQWIETLLRAREGILMETLHKSPEPPHGLFAFGNSLLTMNFGNLMPENILFVCDAILRSAFRDSMTNVVGDKYVALFHSFHSVHLRF</sequence>
<dbReference type="EMBL" id="UZAH01004093">
    <property type="protein sequence ID" value="VDO26219.1"/>
    <property type="molecule type" value="Genomic_DNA"/>
</dbReference>
<protein>
    <submittedName>
        <fullName evidence="1">Uncharacterized protein</fullName>
    </submittedName>
</protein>
<evidence type="ECO:0000313" key="1">
    <source>
        <dbReference type="EMBL" id="VDO26219.1"/>
    </source>
</evidence>
<gene>
    <name evidence="1" type="ORF">HPBE_LOCUS2560</name>
</gene>
<reference evidence="1" key="1">
    <citation type="submission" date="2018-11" db="EMBL/GenBank/DDBJ databases">
        <authorList>
            <consortium name="Pathogen Informatics"/>
        </authorList>
    </citation>
    <scope>NUCLEOTIDE SEQUENCE [LARGE SCALE GENOMIC DNA]</scope>
</reference>
<dbReference type="AlphaFoldDB" id="A0A3P7U3K8"/>
<name>A0A3P7U3K8_HELPZ</name>